<dbReference type="PANTHER" id="PTHR43022:SF1">
    <property type="entry name" value="PROTEIN SMF"/>
    <property type="match status" value="1"/>
</dbReference>
<dbReference type="Proteomes" id="UP000322159">
    <property type="component" value="Chromosome"/>
</dbReference>
<keyword evidence="4" id="KW-1185">Reference proteome</keyword>
<evidence type="ECO:0000259" key="2">
    <source>
        <dbReference type="Pfam" id="PF02481"/>
    </source>
</evidence>
<proteinExistence type="inferred from homology"/>
<dbReference type="RefSeq" id="WP_149325971.1">
    <property type="nucleotide sequence ID" value="NZ_CP043504.1"/>
</dbReference>
<name>A0A5C1Y9E7_9MICO</name>
<dbReference type="GO" id="GO:0009294">
    <property type="term" value="P:DNA-mediated transformation"/>
    <property type="evidence" value="ECO:0007669"/>
    <property type="project" value="InterPro"/>
</dbReference>
<dbReference type="InterPro" id="IPR057666">
    <property type="entry name" value="DrpA_SLOG"/>
</dbReference>
<comment type="similarity">
    <text evidence="1">Belongs to the DprA/Smf family.</text>
</comment>
<dbReference type="Pfam" id="PF02481">
    <property type="entry name" value="DNA_processg_A"/>
    <property type="match status" value="1"/>
</dbReference>
<dbReference type="OrthoDB" id="9785707at2"/>
<dbReference type="PANTHER" id="PTHR43022">
    <property type="entry name" value="PROTEIN SMF"/>
    <property type="match status" value="1"/>
</dbReference>
<dbReference type="SUPFAM" id="SSF102405">
    <property type="entry name" value="MCP/YpsA-like"/>
    <property type="match status" value="1"/>
</dbReference>
<reference evidence="3 4" key="1">
    <citation type="submission" date="2019-09" db="EMBL/GenBank/DDBJ databases">
        <title>Genome sequencing of strain KACC 19322.</title>
        <authorList>
            <person name="Heo J."/>
            <person name="Kim S.-J."/>
            <person name="Kim J.-S."/>
            <person name="Hong S.-B."/>
            <person name="Kwon S.-W."/>
        </authorList>
    </citation>
    <scope>NUCLEOTIDE SEQUENCE [LARGE SCALE GENOMIC DNA]</scope>
    <source>
        <strain evidence="3 4">KACC 19322</strain>
    </source>
</reference>
<dbReference type="InterPro" id="IPR003488">
    <property type="entry name" value="DprA"/>
</dbReference>
<dbReference type="AlphaFoldDB" id="A0A5C1Y9E7"/>
<accession>A0A5C1Y9E7</accession>
<protein>
    <submittedName>
        <fullName evidence="3">DNA-protecting protein DprA</fullName>
    </submittedName>
</protein>
<dbReference type="NCBIfam" id="TIGR00732">
    <property type="entry name" value="dprA"/>
    <property type="match status" value="1"/>
</dbReference>
<dbReference type="EMBL" id="CP043504">
    <property type="protein sequence ID" value="QEO10554.1"/>
    <property type="molecule type" value="Genomic_DNA"/>
</dbReference>
<organism evidence="3 4">
    <name type="scientific">Protaetiibacter larvae</name>
    <dbReference type="NCBI Taxonomy" id="2592654"/>
    <lineage>
        <taxon>Bacteria</taxon>
        <taxon>Bacillati</taxon>
        <taxon>Actinomycetota</taxon>
        <taxon>Actinomycetes</taxon>
        <taxon>Micrococcales</taxon>
        <taxon>Microbacteriaceae</taxon>
        <taxon>Protaetiibacter</taxon>
    </lineage>
</organism>
<dbReference type="KEGG" id="lyk:FLP23_11415"/>
<evidence type="ECO:0000313" key="3">
    <source>
        <dbReference type="EMBL" id="QEO10554.1"/>
    </source>
</evidence>
<evidence type="ECO:0000313" key="4">
    <source>
        <dbReference type="Proteomes" id="UP000322159"/>
    </source>
</evidence>
<gene>
    <name evidence="3" type="primary">dprA</name>
    <name evidence="3" type="ORF">FLP23_11415</name>
</gene>
<dbReference type="Gene3D" id="3.40.50.450">
    <property type="match status" value="1"/>
</dbReference>
<evidence type="ECO:0000256" key="1">
    <source>
        <dbReference type="ARBA" id="ARBA00006525"/>
    </source>
</evidence>
<feature type="domain" description="Smf/DprA SLOG" evidence="2">
    <location>
        <begin position="119"/>
        <end position="330"/>
    </location>
</feature>
<sequence>MTILGIATSTVATLVRAVTAPDHDRDAVAERFARGTWSGIAEPGDRHATAVIEALGAETSLARLIDDHSGGLLRAAIVERGVEVDDTELAEAVARWTPRISKAAALLAFRQAARFGASLIVPGDPEWPRGLADLGPHAPNALWTRGNREALGELDRAIAIVGARAATGYGEHVAVELSAGLVDRGYAIVSGAAYGIDGAAHRAALASRGTTVAFLAGGLDRFYPAGHEALLARIVASGAVVSEVPCGVAPTKWRFLMRNRLIAASSIATVVVEAGARSGSLNTAGHAAALGRPLGAVPGPVTSSASAGCHRLLREYDAVCVTTADEVAELVPLEVEPATANAEGAAVEQVEASGRRRPADPGGTRIRLLDALSLRSARSVDRIALLSGLALDRVRAELGVLALEGAVAERGGGWVRVHEKTG</sequence>